<protein>
    <recommendedName>
        <fullName evidence="4">DUF5673 domain-containing protein</fullName>
    </recommendedName>
</protein>
<dbReference type="EMBL" id="AP010934">
    <property type="protein sequence ID" value="BAH29543.1"/>
    <property type="molecule type" value="Genomic_DNA"/>
</dbReference>
<name>C4B692_CLOBO</name>
<keyword evidence="1" id="KW-0812">Transmembrane</keyword>
<keyword evidence="2" id="KW-0614">Plasmid</keyword>
<accession>C4B692</accession>
<sequence length="156" mass="18666">MNIYNGGVFVKRIEYVYIIIFIILILGNIINFFRIIKKNDTNKYDFILKTEKGNKRLIIMIIVIICILSFRCLKKFTIIDSAPIVPLLSYVINYKKVIGLNSKGLGYYYGIIKWKDIFKYEFKDKKLLVINDRFYFEFENNQYNDISNFIKMHLNN</sequence>
<organism evidence="2">
    <name type="scientific">Clostridium botulinum</name>
    <dbReference type="NCBI Taxonomy" id="1491"/>
    <lineage>
        <taxon>Bacteria</taxon>
        <taxon>Bacillati</taxon>
        <taxon>Bacillota</taxon>
        <taxon>Clostridia</taxon>
        <taxon>Eubacteriales</taxon>
        <taxon>Clostridiaceae</taxon>
        <taxon>Clostridium</taxon>
    </lineage>
</organism>
<keyword evidence="1" id="KW-0472">Membrane</keyword>
<evidence type="ECO:0000313" key="2">
    <source>
        <dbReference type="EMBL" id="BAH29451.1"/>
    </source>
</evidence>
<feature type="transmembrane region" description="Helical" evidence="1">
    <location>
        <begin position="15"/>
        <end position="36"/>
    </location>
</feature>
<evidence type="ECO:0008006" key="4">
    <source>
        <dbReference type="Google" id="ProtNLM"/>
    </source>
</evidence>
<reference evidence="2" key="1">
    <citation type="journal article" date="2009" name="J. Bacteriol.">
        <title>Molecular analysis of an extrachromosomal element containing the C2 toxin gene discovered in Clostridium botulinum type C.</title>
        <authorList>
            <person name="Sakaguchi Y."/>
            <person name="Hayashi T."/>
            <person name="Yamamoto Y."/>
            <person name="Nakayama K."/>
            <person name="Zhang K."/>
            <person name="Ma S."/>
            <person name="Arimitsu H."/>
            <person name="Oguma K."/>
        </authorList>
    </citation>
    <scope>NUCLEOTIDE SEQUENCE</scope>
    <source>
        <strain evidence="2">1873</strain>
        <plasmid evidence="3">pC2C203U28</plasmid>
        <plasmid evidence="2">pC2D1873</plasmid>
    </source>
</reference>
<evidence type="ECO:0000256" key="1">
    <source>
        <dbReference type="SAM" id="Phobius"/>
    </source>
</evidence>
<geneLocation type="plasmid" evidence="3">
    <name>pC2C203U28</name>
</geneLocation>
<geneLocation type="plasmid" evidence="2">
    <name>pC2D1873</name>
</geneLocation>
<dbReference type="EMBL" id="AB465552">
    <property type="protein sequence ID" value="BAH29451.1"/>
    <property type="molecule type" value="Genomic_DNA"/>
</dbReference>
<evidence type="ECO:0000313" key="3">
    <source>
        <dbReference type="EMBL" id="BAH29543.1"/>
    </source>
</evidence>
<dbReference type="AlphaFoldDB" id="C4B692"/>
<keyword evidence="1" id="KW-1133">Transmembrane helix</keyword>
<feature type="transmembrane region" description="Helical" evidence="1">
    <location>
        <begin position="57"/>
        <end position="76"/>
    </location>
</feature>
<proteinExistence type="predicted"/>